<keyword evidence="2 4" id="KW-0472">Membrane</keyword>
<name>A0ABQ4PKJ2_9GAMM</name>
<dbReference type="PRINTS" id="PR01021">
    <property type="entry name" value="OMPADOMAIN"/>
</dbReference>
<dbReference type="InterPro" id="IPR027367">
    <property type="entry name" value="Gly-zipper_YMGG"/>
</dbReference>
<dbReference type="InterPro" id="IPR006665">
    <property type="entry name" value="OmpA-like"/>
</dbReference>
<dbReference type="Pfam" id="PF00691">
    <property type="entry name" value="OmpA"/>
    <property type="match status" value="1"/>
</dbReference>
<evidence type="ECO:0000256" key="6">
    <source>
        <dbReference type="SAM" id="SignalP"/>
    </source>
</evidence>
<evidence type="ECO:0000256" key="3">
    <source>
        <dbReference type="ARBA" id="ARBA00023237"/>
    </source>
</evidence>
<evidence type="ECO:0000259" key="7">
    <source>
        <dbReference type="PROSITE" id="PS51123"/>
    </source>
</evidence>
<feature type="domain" description="OmpA-like" evidence="7">
    <location>
        <begin position="137"/>
        <end position="254"/>
    </location>
</feature>
<dbReference type="SUPFAM" id="SSF103088">
    <property type="entry name" value="OmpA-like"/>
    <property type="match status" value="1"/>
</dbReference>
<dbReference type="PANTHER" id="PTHR30329">
    <property type="entry name" value="STATOR ELEMENT OF FLAGELLAR MOTOR COMPLEX"/>
    <property type="match status" value="1"/>
</dbReference>
<reference evidence="8 9" key="1">
    <citation type="submission" date="2021-05" db="EMBL/GenBank/DDBJ databases">
        <title>Molecular characterization for Shewanella algae harboring chromosomal blaOXA-55-like strains isolated from clinical and environment sample.</title>
        <authorList>
            <person name="Ohama Y."/>
            <person name="Aoki K."/>
            <person name="Harada S."/>
            <person name="Moriya K."/>
            <person name="Ishii Y."/>
            <person name="Tateda K."/>
        </authorList>
    </citation>
    <scope>NUCLEOTIDE SEQUENCE [LARGE SCALE GENOMIC DNA]</scope>
    <source>
        <strain evidence="8 9">LMG 23746</strain>
    </source>
</reference>
<dbReference type="Pfam" id="PF13441">
    <property type="entry name" value="Gly-zipper_YMGG"/>
    <property type="match status" value="1"/>
</dbReference>
<evidence type="ECO:0000256" key="2">
    <source>
        <dbReference type="ARBA" id="ARBA00023136"/>
    </source>
</evidence>
<organism evidence="8 9">
    <name type="scientific">Shewanella algidipiscicola</name>
    <dbReference type="NCBI Taxonomy" id="614070"/>
    <lineage>
        <taxon>Bacteria</taxon>
        <taxon>Pseudomonadati</taxon>
        <taxon>Pseudomonadota</taxon>
        <taxon>Gammaproteobacteria</taxon>
        <taxon>Alteromonadales</taxon>
        <taxon>Shewanellaceae</taxon>
        <taxon>Shewanella</taxon>
    </lineage>
</organism>
<dbReference type="PROSITE" id="PS51123">
    <property type="entry name" value="OMPA_2"/>
    <property type="match status" value="1"/>
</dbReference>
<dbReference type="RefSeq" id="WP_119979068.1">
    <property type="nucleotide sequence ID" value="NZ_BPFB01000028.1"/>
</dbReference>
<evidence type="ECO:0000256" key="4">
    <source>
        <dbReference type="PROSITE-ProRule" id="PRU00473"/>
    </source>
</evidence>
<keyword evidence="5" id="KW-0175">Coiled coil</keyword>
<dbReference type="CDD" id="cd07185">
    <property type="entry name" value="OmpA_C-like"/>
    <property type="match status" value="1"/>
</dbReference>
<dbReference type="NCBIfam" id="TIGR03789">
    <property type="entry name" value="pdsO"/>
    <property type="match status" value="1"/>
</dbReference>
<feature type="coiled-coil region" evidence="5">
    <location>
        <begin position="90"/>
        <end position="134"/>
    </location>
</feature>
<protein>
    <submittedName>
        <fullName evidence="8">Membrane protein</fullName>
    </submittedName>
</protein>
<dbReference type="InterPro" id="IPR022511">
    <property type="entry name" value="PdsO"/>
</dbReference>
<keyword evidence="6" id="KW-0732">Signal</keyword>
<feature type="signal peptide" evidence="6">
    <location>
        <begin position="1"/>
        <end position="22"/>
    </location>
</feature>
<comment type="subcellular location">
    <subcellularLocation>
        <location evidence="1">Cell outer membrane</location>
    </subcellularLocation>
</comment>
<evidence type="ECO:0000256" key="1">
    <source>
        <dbReference type="ARBA" id="ARBA00004442"/>
    </source>
</evidence>
<feature type="chain" id="PRO_5045591344" evidence="6">
    <location>
        <begin position="23"/>
        <end position="260"/>
    </location>
</feature>
<dbReference type="EMBL" id="BPFB01000028">
    <property type="protein sequence ID" value="GIU48326.1"/>
    <property type="molecule type" value="Genomic_DNA"/>
</dbReference>
<comment type="caution">
    <text evidence="8">The sequence shown here is derived from an EMBL/GenBank/DDBJ whole genome shotgun (WGS) entry which is preliminary data.</text>
</comment>
<dbReference type="InterPro" id="IPR006664">
    <property type="entry name" value="OMP_bac"/>
</dbReference>
<sequence>MKKQIISVLIASALLTSSFAHSAQDNSNLDNGNLDGSAPASVEASSDTEALIGVGSGIVLGAVVGGPVGAIIGAFTGGMIGQAVADDSEIKTQHALLAEQEQQLAMLNQQNREFEQVSEQYNHAQRELAQLKQHQQAGLEELALGLNVQFKTGSSVIEPHFQSQLNDVADLMSLSPELTLDLTGYADRRGDSSYNQALSEQRVAEVSRYLVKQGVDEARLNAKAYGASAPVKDEQSFENDFFDRRVTIQLFNADTAIAAN</sequence>
<proteinExistence type="predicted"/>
<dbReference type="Gene3D" id="3.30.1330.60">
    <property type="entry name" value="OmpA-like domain"/>
    <property type="match status" value="1"/>
</dbReference>
<keyword evidence="3" id="KW-0998">Cell outer membrane</keyword>
<evidence type="ECO:0000313" key="8">
    <source>
        <dbReference type="EMBL" id="GIU48326.1"/>
    </source>
</evidence>
<evidence type="ECO:0000313" key="9">
    <source>
        <dbReference type="Proteomes" id="UP000761574"/>
    </source>
</evidence>
<accession>A0ABQ4PKJ2</accession>
<gene>
    <name evidence="8" type="primary">pdsO</name>
    <name evidence="8" type="ORF">TUM4630_24380</name>
</gene>
<dbReference type="Proteomes" id="UP000761574">
    <property type="component" value="Unassembled WGS sequence"/>
</dbReference>
<evidence type="ECO:0000256" key="5">
    <source>
        <dbReference type="SAM" id="Coils"/>
    </source>
</evidence>
<dbReference type="InterPro" id="IPR036737">
    <property type="entry name" value="OmpA-like_sf"/>
</dbReference>
<keyword evidence="9" id="KW-1185">Reference proteome</keyword>
<dbReference type="InterPro" id="IPR050330">
    <property type="entry name" value="Bact_OuterMem_StrucFunc"/>
</dbReference>
<dbReference type="PANTHER" id="PTHR30329:SF21">
    <property type="entry name" value="LIPOPROTEIN YIAD-RELATED"/>
    <property type="match status" value="1"/>
</dbReference>